<evidence type="ECO:0000256" key="3">
    <source>
        <dbReference type="ARBA" id="ARBA00005842"/>
    </source>
</evidence>
<dbReference type="InterPro" id="IPR039657">
    <property type="entry name" value="Dimethylallyltransferase"/>
</dbReference>
<dbReference type="EMBL" id="JACNLL010000047">
    <property type="protein sequence ID" value="MBC8199311.1"/>
    <property type="molecule type" value="Genomic_DNA"/>
</dbReference>
<protein>
    <recommendedName>
        <fullName evidence="10">tRNA dimethylallyltransferase</fullName>
        <ecNumber evidence="10">2.5.1.75</ecNumber>
    </recommendedName>
    <alternativeName>
        <fullName evidence="10">Dimethylallyl diphosphate:tRNA dimethylallyltransferase</fullName>
        <shortName evidence="10">DMAPP:tRNA dimethylallyltransferase</shortName>
        <shortName evidence="10">DMATase</shortName>
    </alternativeName>
    <alternativeName>
        <fullName evidence="10">Isopentenyl-diphosphate:tRNA isopentenyltransferase</fullName>
        <shortName evidence="10">IPP transferase</shortName>
        <shortName evidence="10">IPPT</shortName>
        <shortName evidence="10">IPTase</shortName>
    </alternativeName>
</protein>
<evidence type="ECO:0000256" key="6">
    <source>
        <dbReference type="ARBA" id="ARBA00022741"/>
    </source>
</evidence>
<keyword evidence="5 10" id="KW-0819">tRNA processing</keyword>
<evidence type="ECO:0000256" key="2">
    <source>
        <dbReference type="ARBA" id="ARBA00003213"/>
    </source>
</evidence>
<evidence type="ECO:0000256" key="8">
    <source>
        <dbReference type="ARBA" id="ARBA00022842"/>
    </source>
</evidence>
<evidence type="ECO:0000256" key="10">
    <source>
        <dbReference type="HAMAP-Rule" id="MF_00185"/>
    </source>
</evidence>
<dbReference type="AlphaFoldDB" id="A0A8J6N5L4"/>
<evidence type="ECO:0000256" key="12">
    <source>
        <dbReference type="RuleBase" id="RU003784"/>
    </source>
</evidence>
<dbReference type="Gene3D" id="3.40.50.300">
    <property type="entry name" value="P-loop containing nucleotide triphosphate hydrolases"/>
    <property type="match status" value="1"/>
</dbReference>
<keyword evidence="4 10" id="KW-0808">Transferase</keyword>
<feature type="site" description="Interaction with substrate tRNA" evidence="10">
    <location>
        <position position="130"/>
    </location>
</feature>
<dbReference type="Gene3D" id="1.10.20.140">
    <property type="match status" value="1"/>
</dbReference>
<gene>
    <name evidence="10 14" type="primary">miaA</name>
    <name evidence="14" type="ORF">H8E80_04605</name>
</gene>
<feature type="binding site" evidence="10">
    <location>
        <begin position="17"/>
        <end position="22"/>
    </location>
    <ligand>
        <name>substrate</name>
    </ligand>
</feature>
<keyword evidence="7 10" id="KW-0067">ATP-binding</keyword>
<evidence type="ECO:0000256" key="5">
    <source>
        <dbReference type="ARBA" id="ARBA00022694"/>
    </source>
</evidence>
<evidence type="ECO:0000256" key="4">
    <source>
        <dbReference type="ARBA" id="ARBA00022679"/>
    </source>
</evidence>
<comment type="caution">
    <text evidence="14">The sequence shown here is derived from an EMBL/GenBank/DDBJ whole genome shotgun (WGS) entry which is preliminary data.</text>
</comment>
<accession>A0A8J6N5L4</accession>
<feature type="binding site" evidence="10">
    <location>
        <begin position="15"/>
        <end position="22"/>
    </location>
    <ligand>
        <name>ATP</name>
        <dbReference type="ChEBI" id="CHEBI:30616"/>
    </ligand>
</feature>
<dbReference type="GO" id="GO:0006400">
    <property type="term" value="P:tRNA modification"/>
    <property type="evidence" value="ECO:0007669"/>
    <property type="project" value="TreeGrafter"/>
</dbReference>
<dbReference type="GO" id="GO:0052381">
    <property type="term" value="F:tRNA dimethylallyltransferase activity"/>
    <property type="evidence" value="ECO:0007669"/>
    <property type="project" value="UniProtKB-UniRule"/>
</dbReference>
<name>A0A8J6N5L4_9BACT</name>
<organism evidence="14 15">
    <name type="scientific">Candidatus Desulfaltia bathyphila</name>
    <dbReference type="NCBI Taxonomy" id="2841697"/>
    <lineage>
        <taxon>Bacteria</taxon>
        <taxon>Pseudomonadati</taxon>
        <taxon>Thermodesulfobacteriota</taxon>
        <taxon>Desulfobacteria</taxon>
        <taxon>Desulfobacterales</taxon>
        <taxon>Desulfobacterales incertae sedis</taxon>
        <taxon>Candidatus Desulfaltia</taxon>
    </lineage>
</organism>
<comment type="similarity">
    <text evidence="3 10 13">Belongs to the IPP transferase family.</text>
</comment>
<reference evidence="14 15" key="1">
    <citation type="submission" date="2020-08" db="EMBL/GenBank/DDBJ databases">
        <title>Bridging the membrane lipid divide: bacteria of the FCB group superphylum have the potential to synthesize archaeal ether lipids.</title>
        <authorList>
            <person name="Villanueva L."/>
            <person name="Von Meijenfeldt F.A.B."/>
            <person name="Westbye A.B."/>
            <person name="Yadav S."/>
            <person name="Hopmans E.C."/>
            <person name="Dutilh B.E."/>
            <person name="Sinninghe Damste J.S."/>
        </authorList>
    </citation>
    <scope>NUCLEOTIDE SEQUENCE [LARGE SCALE GENOMIC DNA]</scope>
    <source>
        <strain evidence="14">NIOZ-UU82</strain>
    </source>
</reference>
<evidence type="ECO:0000256" key="1">
    <source>
        <dbReference type="ARBA" id="ARBA00001946"/>
    </source>
</evidence>
<dbReference type="Pfam" id="PF01715">
    <property type="entry name" value="IPPT"/>
    <property type="match status" value="1"/>
</dbReference>
<comment type="catalytic activity">
    <reaction evidence="9 10 11">
        <text>adenosine(37) in tRNA + dimethylallyl diphosphate = N(6)-dimethylallyladenosine(37) in tRNA + diphosphate</text>
        <dbReference type="Rhea" id="RHEA:26482"/>
        <dbReference type="Rhea" id="RHEA-COMP:10162"/>
        <dbReference type="Rhea" id="RHEA-COMP:10375"/>
        <dbReference type="ChEBI" id="CHEBI:33019"/>
        <dbReference type="ChEBI" id="CHEBI:57623"/>
        <dbReference type="ChEBI" id="CHEBI:74411"/>
        <dbReference type="ChEBI" id="CHEBI:74415"/>
        <dbReference type="EC" id="2.5.1.75"/>
    </reaction>
</comment>
<dbReference type="PANTHER" id="PTHR11088">
    <property type="entry name" value="TRNA DIMETHYLALLYLTRANSFERASE"/>
    <property type="match status" value="1"/>
</dbReference>
<dbReference type="EC" id="2.5.1.75" evidence="10"/>
<dbReference type="NCBIfam" id="TIGR00174">
    <property type="entry name" value="miaA"/>
    <property type="match status" value="1"/>
</dbReference>
<proteinExistence type="inferred from homology"/>
<dbReference type="InterPro" id="IPR027417">
    <property type="entry name" value="P-loop_NTPase"/>
</dbReference>
<feature type="site" description="Interaction with substrate tRNA" evidence="10">
    <location>
        <position position="106"/>
    </location>
</feature>
<evidence type="ECO:0000256" key="13">
    <source>
        <dbReference type="RuleBase" id="RU003785"/>
    </source>
</evidence>
<evidence type="ECO:0000256" key="11">
    <source>
        <dbReference type="RuleBase" id="RU003783"/>
    </source>
</evidence>
<keyword evidence="6 10" id="KW-0547">Nucleotide-binding</keyword>
<dbReference type="PANTHER" id="PTHR11088:SF60">
    <property type="entry name" value="TRNA DIMETHYLALLYLTRANSFERASE"/>
    <property type="match status" value="1"/>
</dbReference>
<dbReference type="SUPFAM" id="SSF52540">
    <property type="entry name" value="P-loop containing nucleoside triphosphate hydrolases"/>
    <property type="match status" value="2"/>
</dbReference>
<dbReference type="InterPro" id="IPR018022">
    <property type="entry name" value="IPT"/>
</dbReference>
<evidence type="ECO:0000256" key="9">
    <source>
        <dbReference type="ARBA" id="ARBA00049563"/>
    </source>
</evidence>
<comment type="function">
    <text evidence="2 10 12">Catalyzes the transfer of a dimethylallyl group onto the adenine at position 37 in tRNAs that read codons beginning with uridine, leading to the formation of N6-(dimethylallyl)adenosine (i(6)A).</text>
</comment>
<dbReference type="FunFam" id="1.10.20.140:FF:000001">
    <property type="entry name" value="tRNA dimethylallyltransferase"/>
    <property type="match status" value="1"/>
</dbReference>
<evidence type="ECO:0000313" key="15">
    <source>
        <dbReference type="Proteomes" id="UP000603545"/>
    </source>
</evidence>
<comment type="subunit">
    <text evidence="10">Monomer.</text>
</comment>
<sequence>MNSERPKPKVIVICGPTGAGKTSAAIEIAGEFKGEIINADSMQIYKYMDIGTAKPTPDEQARVKHHMIDIVYPDESFDAAMYAKMAREIIMRLDRQDTVSFVAGGTGFYIKALLYGLFIGPAKSGDVNIRERLKGEAAAHGAAFLHTRLSKCDPTAAENIHPNDTYRIIRALEIYEITGKSISEYHEDHRFTDEPFKVLTIGLDMNRDILYDRINSRVEAMIDAGLVDEVKWLLHKGYSENLKPMQSIGYRHAVDYIKGRLSWDEALSTLKRDTRRYAKRQMTWFKADLRIAWIKPEQLEDIIRLIKKFLAGT</sequence>
<dbReference type="GO" id="GO:0005524">
    <property type="term" value="F:ATP binding"/>
    <property type="evidence" value="ECO:0007669"/>
    <property type="project" value="UniProtKB-UniRule"/>
</dbReference>
<comment type="cofactor">
    <cofactor evidence="1 10">
        <name>Mg(2+)</name>
        <dbReference type="ChEBI" id="CHEBI:18420"/>
    </cofactor>
</comment>
<feature type="region of interest" description="Interaction with substrate tRNA" evidence="10">
    <location>
        <begin position="40"/>
        <end position="43"/>
    </location>
</feature>
<comment type="caution">
    <text evidence="10">Lacks conserved residue(s) required for the propagation of feature annotation.</text>
</comment>
<dbReference type="HAMAP" id="MF_00185">
    <property type="entry name" value="IPP_trans"/>
    <property type="match status" value="1"/>
</dbReference>
<keyword evidence="8 10" id="KW-0460">Magnesium</keyword>
<evidence type="ECO:0000256" key="7">
    <source>
        <dbReference type="ARBA" id="ARBA00022840"/>
    </source>
</evidence>
<dbReference type="Proteomes" id="UP000603545">
    <property type="component" value="Unassembled WGS sequence"/>
</dbReference>
<evidence type="ECO:0000313" key="14">
    <source>
        <dbReference type="EMBL" id="MBC8199311.1"/>
    </source>
</evidence>